<evidence type="ECO:0000259" key="5">
    <source>
        <dbReference type="Pfam" id="PF25917"/>
    </source>
</evidence>
<feature type="domain" description="Multidrug resistance protein MdtA-like barrel-sandwich hybrid" evidence="5">
    <location>
        <begin position="75"/>
        <end position="194"/>
    </location>
</feature>
<dbReference type="Gene3D" id="2.40.50.100">
    <property type="match status" value="1"/>
</dbReference>
<feature type="coiled-coil region" evidence="2">
    <location>
        <begin position="106"/>
        <end position="171"/>
    </location>
</feature>
<sequence length="395" mass="43226">MPDTHDARRPLAWLAALVLIALALLVLWWWFYRDSAPTEQRAPEPVAVGVAPVIERDVSASLSGLGSVLASESLNISSLVSERIADIRFESGQQVARNDILIQLDARQEREELRAARLVAEQERRELQRLEPLASRGAIATRQLDEQRNLLNNAEAEVARLEVALEDRTIRAPVDGVVGLADLSPGEMISAGTPLVTLDRLSRVHVDFPLPERQLGQVAIGMTATATSPAWPEQRFKGAIVAIDPRLNPDTRTLTLRAAFDNPQQRLRTGMLMEVAVQLPAQLRRIVPETALMSEAERHWVFMLAEDDAGMFVRRVPVAVVTRRPGWAAVTPGGETPLPPDARVVVSGLPRLDAERRVVLDDSAHLDTALLFQRSLAQDSGEPQSASTGSGAESP</sequence>
<dbReference type="Gene3D" id="2.40.30.170">
    <property type="match status" value="1"/>
</dbReference>
<organism evidence="7 8">
    <name type="scientific">Kushneria aurantia</name>
    <dbReference type="NCBI Taxonomy" id="504092"/>
    <lineage>
        <taxon>Bacteria</taxon>
        <taxon>Pseudomonadati</taxon>
        <taxon>Pseudomonadota</taxon>
        <taxon>Gammaproteobacteria</taxon>
        <taxon>Oceanospirillales</taxon>
        <taxon>Halomonadaceae</taxon>
        <taxon>Kushneria</taxon>
    </lineage>
</organism>
<dbReference type="InterPro" id="IPR006143">
    <property type="entry name" value="RND_pump_MFP"/>
</dbReference>
<dbReference type="Pfam" id="PF25954">
    <property type="entry name" value="Beta-barrel_RND_2"/>
    <property type="match status" value="1"/>
</dbReference>
<feature type="region of interest" description="Disordered" evidence="3">
    <location>
        <begin position="376"/>
        <end position="395"/>
    </location>
</feature>
<dbReference type="Gene3D" id="1.10.287.470">
    <property type="entry name" value="Helix hairpin bin"/>
    <property type="match status" value="1"/>
</dbReference>
<evidence type="ECO:0000256" key="4">
    <source>
        <dbReference type="SAM" id="Phobius"/>
    </source>
</evidence>
<dbReference type="EMBL" id="JBHLVX010000051">
    <property type="protein sequence ID" value="MFC0269078.1"/>
    <property type="molecule type" value="Genomic_DNA"/>
</dbReference>
<name>A0ABV6G5X5_9GAMM</name>
<dbReference type="InterPro" id="IPR058792">
    <property type="entry name" value="Beta-barrel_RND_2"/>
</dbReference>
<keyword evidence="2" id="KW-0175">Coiled coil</keyword>
<accession>A0ABV6G5X5</accession>
<evidence type="ECO:0000259" key="6">
    <source>
        <dbReference type="Pfam" id="PF25954"/>
    </source>
</evidence>
<evidence type="ECO:0000256" key="2">
    <source>
        <dbReference type="SAM" id="Coils"/>
    </source>
</evidence>
<keyword evidence="4" id="KW-0812">Transmembrane</keyword>
<proteinExistence type="inferred from homology"/>
<keyword evidence="4" id="KW-1133">Transmembrane helix</keyword>
<protein>
    <submittedName>
        <fullName evidence="7">Efflux RND transporter periplasmic adaptor subunit</fullName>
    </submittedName>
</protein>
<dbReference type="Gene3D" id="2.40.420.20">
    <property type="match status" value="1"/>
</dbReference>
<evidence type="ECO:0000256" key="1">
    <source>
        <dbReference type="ARBA" id="ARBA00009477"/>
    </source>
</evidence>
<dbReference type="InterPro" id="IPR058625">
    <property type="entry name" value="MdtA-like_BSH"/>
</dbReference>
<keyword evidence="4" id="KW-0472">Membrane</keyword>
<evidence type="ECO:0000256" key="3">
    <source>
        <dbReference type="SAM" id="MobiDB-lite"/>
    </source>
</evidence>
<feature type="domain" description="CusB-like beta-barrel" evidence="6">
    <location>
        <begin position="206"/>
        <end position="278"/>
    </location>
</feature>
<evidence type="ECO:0000313" key="7">
    <source>
        <dbReference type="EMBL" id="MFC0269078.1"/>
    </source>
</evidence>
<dbReference type="SUPFAM" id="SSF111369">
    <property type="entry name" value="HlyD-like secretion proteins"/>
    <property type="match status" value="1"/>
</dbReference>
<reference evidence="7 8" key="1">
    <citation type="submission" date="2024-09" db="EMBL/GenBank/DDBJ databases">
        <authorList>
            <person name="Sun Q."/>
            <person name="Mori K."/>
        </authorList>
    </citation>
    <scope>NUCLEOTIDE SEQUENCE [LARGE SCALE GENOMIC DNA]</scope>
    <source>
        <strain evidence="7 8">CCM 7415</strain>
    </source>
</reference>
<keyword evidence="8" id="KW-1185">Reference proteome</keyword>
<dbReference type="NCBIfam" id="TIGR01730">
    <property type="entry name" value="RND_mfp"/>
    <property type="match status" value="1"/>
</dbReference>
<dbReference type="Pfam" id="PF25917">
    <property type="entry name" value="BSH_RND"/>
    <property type="match status" value="1"/>
</dbReference>
<gene>
    <name evidence="7" type="ORF">ACFFHW_13970</name>
</gene>
<evidence type="ECO:0000313" key="8">
    <source>
        <dbReference type="Proteomes" id="UP001589814"/>
    </source>
</evidence>
<dbReference type="Proteomes" id="UP001589814">
    <property type="component" value="Unassembled WGS sequence"/>
</dbReference>
<feature type="transmembrane region" description="Helical" evidence="4">
    <location>
        <begin position="12"/>
        <end position="31"/>
    </location>
</feature>
<comment type="caution">
    <text evidence="7">The sequence shown here is derived from an EMBL/GenBank/DDBJ whole genome shotgun (WGS) entry which is preliminary data.</text>
</comment>
<comment type="similarity">
    <text evidence="1">Belongs to the membrane fusion protein (MFP) (TC 8.A.1) family.</text>
</comment>
<dbReference type="RefSeq" id="WP_019950976.1">
    <property type="nucleotide sequence ID" value="NZ_JBHLVX010000051.1"/>
</dbReference>
<dbReference type="PANTHER" id="PTHR30469">
    <property type="entry name" value="MULTIDRUG RESISTANCE PROTEIN MDTA"/>
    <property type="match status" value="1"/>
</dbReference>
<dbReference type="PANTHER" id="PTHR30469:SF11">
    <property type="entry name" value="BLL4320 PROTEIN"/>
    <property type="match status" value="1"/>
</dbReference>